<dbReference type="PATRIC" id="fig|226910.6.peg.5529"/>
<comment type="caution">
    <text evidence="4">The sequence shown here is derived from an EMBL/GenBank/DDBJ whole genome shotgun (WGS) entry which is preliminary data.</text>
</comment>
<protein>
    <recommendedName>
        <fullName evidence="3">Probable chemoreceptor glutamine deamidase CheD</fullName>
        <ecNumber evidence="3">3.5.1.44</ecNumber>
    </recommendedName>
</protein>
<evidence type="ECO:0000256" key="2">
    <source>
        <dbReference type="ARBA" id="ARBA00022801"/>
    </source>
</evidence>
<dbReference type="EC" id="3.5.1.44" evidence="3"/>
<organism evidence="4 5">
    <name type="scientific">Pseudomonas batumici</name>
    <dbReference type="NCBI Taxonomy" id="226910"/>
    <lineage>
        <taxon>Bacteria</taxon>
        <taxon>Pseudomonadati</taxon>
        <taxon>Pseudomonadota</taxon>
        <taxon>Gammaproteobacteria</taxon>
        <taxon>Pseudomonadales</taxon>
        <taxon>Pseudomonadaceae</taxon>
        <taxon>Pseudomonas</taxon>
    </lineage>
</organism>
<evidence type="ECO:0000256" key="1">
    <source>
        <dbReference type="ARBA" id="ARBA00022500"/>
    </source>
</evidence>
<evidence type="ECO:0000256" key="3">
    <source>
        <dbReference type="HAMAP-Rule" id="MF_01440"/>
    </source>
</evidence>
<dbReference type="HAMAP" id="MF_01440">
    <property type="entry name" value="CheD"/>
    <property type="match status" value="1"/>
</dbReference>
<dbReference type="PANTHER" id="PTHR35147">
    <property type="entry name" value="CHEMORECEPTOR GLUTAMINE DEAMIDASE CHED-RELATED"/>
    <property type="match status" value="1"/>
</dbReference>
<keyword evidence="1 3" id="KW-0145">Chemotaxis</keyword>
<dbReference type="RefSeq" id="WP_040071877.1">
    <property type="nucleotide sequence ID" value="NZ_JXDG01000070.1"/>
</dbReference>
<name>A0A0C2HUJ3_9PSED</name>
<evidence type="ECO:0000313" key="4">
    <source>
        <dbReference type="EMBL" id="KIH80816.1"/>
    </source>
</evidence>
<dbReference type="InterPro" id="IPR038592">
    <property type="entry name" value="CheD-like_sf"/>
</dbReference>
<dbReference type="CDD" id="cd16352">
    <property type="entry name" value="CheD"/>
    <property type="match status" value="1"/>
</dbReference>
<comment type="function">
    <text evidence="3">Probably deamidates glutamine residues to glutamate on methyl-accepting chemotaxis receptors (MCPs), playing an important role in chemotaxis.</text>
</comment>
<comment type="catalytic activity">
    <reaction evidence="3">
        <text>L-glutaminyl-[protein] + H2O = L-glutamyl-[protein] + NH4(+)</text>
        <dbReference type="Rhea" id="RHEA:16441"/>
        <dbReference type="Rhea" id="RHEA-COMP:10207"/>
        <dbReference type="Rhea" id="RHEA-COMP:10208"/>
        <dbReference type="ChEBI" id="CHEBI:15377"/>
        <dbReference type="ChEBI" id="CHEBI:28938"/>
        <dbReference type="ChEBI" id="CHEBI:29973"/>
        <dbReference type="ChEBI" id="CHEBI:30011"/>
        <dbReference type="EC" id="3.5.1.44"/>
    </reaction>
</comment>
<dbReference type="Gene3D" id="3.30.1330.200">
    <property type="match status" value="1"/>
</dbReference>
<sequence length="178" mass="19673">MKAAIAMDVEEIYLAPGSLCFRSNPTRIRTLLGSCVSMIVWHPVRKLGGISHCLLPGRRQRGMLLDGSYVDEAFEWLMQSIQGYRSEASEYQLKLFGGGEMFPEQPRDHAAGDIASLNCAAVTAIAARLQLSPCAMDLGGTGHRSLVFDTWSGDVWVRHLSLQTVKGRHEENKRLAGR</sequence>
<proteinExistence type="inferred from homology"/>
<dbReference type="Pfam" id="PF03975">
    <property type="entry name" value="CheD"/>
    <property type="match status" value="1"/>
</dbReference>
<dbReference type="OrthoDB" id="9807202at2"/>
<keyword evidence="5" id="KW-1185">Reference proteome</keyword>
<gene>
    <name evidence="3" type="primary">cheD</name>
    <name evidence="4" type="ORF">UCMB321_5541</name>
</gene>
<dbReference type="Proteomes" id="UP000031535">
    <property type="component" value="Unassembled WGS sequence"/>
</dbReference>
<evidence type="ECO:0000313" key="5">
    <source>
        <dbReference type="Proteomes" id="UP000031535"/>
    </source>
</evidence>
<keyword evidence="2 3" id="KW-0378">Hydrolase</keyword>
<dbReference type="InterPro" id="IPR011324">
    <property type="entry name" value="Cytotoxic_necrot_fac-like_cat"/>
</dbReference>
<dbReference type="PANTHER" id="PTHR35147:SF3">
    <property type="entry name" value="CHEMORECEPTOR GLUTAMINE DEAMIDASE CHED 1-RELATED"/>
    <property type="match status" value="1"/>
</dbReference>
<dbReference type="SUPFAM" id="SSF64438">
    <property type="entry name" value="CNF1/YfiH-like putative cysteine hydrolases"/>
    <property type="match status" value="1"/>
</dbReference>
<reference evidence="4 5" key="1">
    <citation type="submission" date="2015-01" db="EMBL/GenBank/DDBJ databases">
        <title>Complete genome of Pseudomonas batumici UCM B-321 producer of the batumin antibiotic with strong antistaphilococcal and potential anticancer activity.</title>
        <authorList>
            <person name="Klochko V.V."/>
            <person name="Zelena L.B."/>
            <person name="Elena K.A."/>
            <person name="Reva O.N."/>
        </authorList>
    </citation>
    <scope>NUCLEOTIDE SEQUENCE [LARGE SCALE GENOMIC DNA]</scope>
    <source>
        <strain evidence="4 5">UCM B-321</strain>
    </source>
</reference>
<dbReference type="GO" id="GO:0050568">
    <property type="term" value="F:protein-glutamine glutaminase activity"/>
    <property type="evidence" value="ECO:0007669"/>
    <property type="project" value="UniProtKB-UniRule"/>
</dbReference>
<accession>A0A0C2HUJ3</accession>
<comment type="similarity">
    <text evidence="3">Belongs to the CheD family.</text>
</comment>
<dbReference type="EMBL" id="JXDG01000070">
    <property type="protein sequence ID" value="KIH80816.1"/>
    <property type="molecule type" value="Genomic_DNA"/>
</dbReference>
<dbReference type="GO" id="GO:0006935">
    <property type="term" value="P:chemotaxis"/>
    <property type="evidence" value="ECO:0007669"/>
    <property type="project" value="UniProtKB-UniRule"/>
</dbReference>
<dbReference type="InterPro" id="IPR005659">
    <property type="entry name" value="Chemorcpt_Glu_NH3ase_CheD"/>
</dbReference>
<dbReference type="AlphaFoldDB" id="A0A0C2HUJ3"/>
<dbReference type="STRING" id="226910.UCMB321_5541"/>